<sequence length="219" mass="25166">MIRQNSYTIDRNLLDYKLILGPEFIEFLTSLGLEHHWIDSGAGRARAMIDYVQDDFFSPQARVTALDSNTPEPHYLAELEKKFSSPGFRYLSGQRIENRHLDEVGCADLITDVYGPLQYSSTMDQVLERYATLLKPEGEIWTVQPVITFIYDRQNKEIRFQDWLKYVQGLTVHSVLSPHSGARELVLLRNEESIVIPKLALQSIYSGSPPLRKFTLLDS</sequence>
<evidence type="ECO:0000313" key="1">
    <source>
        <dbReference type="EMBL" id="MFC1853612.1"/>
    </source>
</evidence>
<dbReference type="SUPFAM" id="SSF53335">
    <property type="entry name" value="S-adenosyl-L-methionine-dependent methyltransferases"/>
    <property type="match status" value="1"/>
</dbReference>
<reference evidence="1 2" key="1">
    <citation type="submission" date="2024-09" db="EMBL/GenBank/DDBJ databases">
        <title>Laminarin stimulates single cell rates of sulfate reduction while oxygen inhibits transcriptomic activity in coastal marine sediment.</title>
        <authorList>
            <person name="Lindsay M."/>
            <person name="Orcutt B."/>
            <person name="Emerson D."/>
            <person name="Stepanauskas R."/>
            <person name="D'Angelo T."/>
        </authorList>
    </citation>
    <scope>NUCLEOTIDE SEQUENCE [LARGE SCALE GENOMIC DNA]</scope>
    <source>
        <strain evidence="1">SAG AM-311-K15</strain>
    </source>
</reference>
<organism evidence="1 2">
    <name type="scientific">candidate division CSSED10-310 bacterium</name>
    <dbReference type="NCBI Taxonomy" id="2855610"/>
    <lineage>
        <taxon>Bacteria</taxon>
        <taxon>Bacteria division CSSED10-310</taxon>
    </lineage>
</organism>
<comment type="caution">
    <text evidence="1">The sequence shown here is derived from an EMBL/GenBank/DDBJ whole genome shotgun (WGS) entry which is preliminary data.</text>
</comment>
<proteinExistence type="predicted"/>
<evidence type="ECO:0008006" key="3">
    <source>
        <dbReference type="Google" id="ProtNLM"/>
    </source>
</evidence>
<dbReference type="Proteomes" id="UP001594351">
    <property type="component" value="Unassembled WGS sequence"/>
</dbReference>
<name>A0ABV6Z594_UNCC1</name>
<protein>
    <recommendedName>
        <fullName evidence="3">Class I SAM-dependent methyltransferase</fullName>
    </recommendedName>
</protein>
<dbReference type="InterPro" id="IPR029063">
    <property type="entry name" value="SAM-dependent_MTases_sf"/>
</dbReference>
<gene>
    <name evidence="1" type="ORF">ACFL27_25795</name>
</gene>
<keyword evidence="2" id="KW-1185">Reference proteome</keyword>
<accession>A0ABV6Z594</accession>
<dbReference type="EMBL" id="JBHPBY010000550">
    <property type="protein sequence ID" value="MFC1853612.1"/>
    <property type="molecule type" value="Genomic_DNA"/>
</dbReference>
<evidence type="ECO:0000313" key="2">
    <source>
        <dbReference type="Proteomes" id="UP001594351"/>
    </source>
</evidence>